<evidence type="ECO:0000313" key="2">
    <source>
        <dbReference type="EMBL" id="CAK9276323.1"/>
    </source>
</evidence>
<feature type="signal peptide" evidence="1">
    <location>
        <begin position="1"/>
        <end position="28"/>
    </location>
</feature>
<sequence>MKNSLRIVALQALLMAVVISLAMDSINAALINIRSQCSETISACATCNICGGQVNCYALAPNNGFQVIDVGPNWPGGMIWGYPGDSANPTDGNNAKPQADLAEITIGADGEDYYEISTVNGYNLPLLIGPTTIAPPGQRQGLECGTAICSISNIDSFCKSPNYLTGPVGYGCYKVDGAGPVATPGTEQFANACPDANHVYTCPTGSNYEVVFCP</sequence>
<dbReference type="InterPro" id="IPR037176">
    <property type="entry name" value="Osmotin/thaumatin-like_sf"/>
</dbReference>
<dbReference type="EMBL" id="OZ020102">
    <property type="protein sequence ID" value="CAK9276323.1"/>
    <property type="molecule type" value="Genomic_DNA"/>
</dbReference>
<organism evidence="2 3">
    <name type="scientific">Sphagnum jensenii</name>
    <dbReference type="NCBI Taxonomy" id="128206"/>
    <lineage>
        <taxon>Eukaryota</taxon>
        <taxon>Viridiplantae</taxon>
        <taxon>Streptophyta</taxon>
        <taxon>Embryophyta</taxon>
        <taxon>Bryophyta</taxon>
        <taxon>Sphagnophytina</taxon>
        <taxon>Sphagnopsida</taxon>
        <taxon>Sphagnales</taxon>
        <taxon>Sphagnaceae</taxon>
        <taxon>Sphagnum</taxon>
    </lineage>
</organism>
<name>A0ABP0XB19_9BRYO</name>
<accession>A0ABP0XB19</accession>
<keyword evidence="1" id="KW-0732">Signal</keyword>
<dbReference type="PANTHER" id="PTHR31013:SF2">
    <property type="entry name" value="THAUMATIN-LIKE PROTEIN"/>
    <property type="match status" value="1"/>
</dbReference>
<evidence type="ECO:0008006" key="4">
    <source>
        <dbReference type="Google" id="ProtNLM"/>
    </source>
</evidence>
<proteinExistence type="predicted"/>
<protein>
    <recommendedName>
        <fullName evidence="4">Thaumatin-like protein</fullName>
    </recommendedName>
</protein>
<dbReference type="PRINTS" id="PR00347">
    <property type="entry name" value="THAUMATIN"/>
</dbReference>
<dbReference type="PROSITE" id="PS51367">
    <property type="entry name" value="THAUMATIN_2"/>
    <property type="match status" value="1"/>
</dbReference>
<dbReference type="PANTHER" id="PTHR31013">
    <property type="entry name" value="THAUMATIN FAMILY PROTEIN-RELATED"/>
    <property type="match status" value="1"/>
</dbReference>
<keyword evidence="3" id="KW-1185">Reference proteome</keyword>
<dbReference type="SMART" id="SM00205">
    <property type="entry name" value="THN"/>
    <property type="match status" value="1"/>
</dbReference>
<gene>
    <name evidence="2" type="ORF">CSSPJE1EN1_LOCUS21801</name>
</gene>
<dbReference type="Gene3D" id="2.60.110.10">
    <property type="entry name" value="Thaumatin"/>
    <property type="match status" value="1"/>
</dbReference>
<dbReference type="Pfam" id="PF00314">
    <property type="entry name" value="Thaumatin"/>
    <property type="match status" value="1"/>
</dbReference>
<dbReference type="InterPro" id="IPR001938">
    <property type="entry name" value="Thaumatin"/>
</dbReference>
<evidence type="ECO:0000256" key="1">
    <source>
        <dbReference type="SAM" id="SignalP"/>
    </source>
</evidence>
<dbReference type="SUPFAM" id="SSF49870">
    <property type="entry name" value="Osmotin, thaumatin-like protein"/>
    <property type="match status" value="1"/>
</dbReference>
<evidence type="ECO:0000313" key="3">
    <source>
        <dbReference type="Proteomes" id="UP001497444"/>
    </source>
</evidence>
<feature type="chain" id="PRO_5046099734" description="Thaumatin-like protein" evidence="1">
    <location>
        <begin position="29"/>
        <end position="214"/>
    </location>
</feature>
<dbReference type="Proteomes" id="UP001497444">
    <property type="component" value="Chromosome 7"/>
</dbReference>
<reference evidence="2" key="1">
    <citation type="submission" date="2024-02" db="EMBL/GenBank/DDBJ databases">
        <authorList>
            <consortium name="ELIXIR-Norway"/>
            <consortium name="Elixir Norway"/>
        </authorList>
    </citation>
    <scope>NUCLEOTIDE SEQUENCE</scope>
</reference>